<sequence length="193" mass="21280">MNIFAAVFDKSILDPLLGVLDKKSVKFWGTRGTVDYLVKKNFNANSVVSGFDFDGRLKTLDKKVFAGILADKKKPSHLEELRRLARDTSEVGSDSSEVEKLPSEPFDLVIVDLYPLDKKNFPESMDIGGQALIRAAIKNYKSVAVAFDNSSLGSLVDELISNKGSTTLNFRKLQAQKAAKFIAEKGQLEADSF</sequence>
<organism evidence="1 2">
    <name type="scientific">Candidatus Curtissbacteria bacterium GW2011_GWA1_41_11</name>
    <dbReference type="NCBI Taxonomy" id="1618409"/>
    <lineage>
        <taxon>Bacteria</taxon>
        <taxon>Candidatus Curtissiibacteriota</taxon>
    </lineage>
</organism>
<keyword evidence="1" id="KW-0378">Hydrolase</keyword>
<dbReference type="SUPFAM" id="SSF52335">
    <property type="entry name" value="Methylglyoxal synthase-like"/>
    <property type="match status" value="1"/>
</dbReference>
<accession>A0A0G0WU08</accession>
<comment type="caution">
    <text evidence="1">The sequence shown here is derived from an EMBL/GenBank/DDBJ whole genome shotgun (WGS) entry which is preliminary data.</text>
</comment>
<protein>
    <submittedName>
        <fullName evidence="1">IMP cyclohydrolase</fullName>
    </submittedName>
</protein>
<gene>
    <name evidence="1" type="ORF">UU34_C0002G0047</name>
</gene>
<evidence type="ECO:0000313" key="1">
    <source>
        <dbReference type="EMBL" id="KKR87930.1"/>
    </source>
</evidence>
<dbReference type="AlphaFoldDB" id="A0A0G0WU08"/>
<dbReference type="InterPro" id="IPR002695">
    <property type="entry name" value="PurH-like"/>
</dbReference>
<dbReference type="EMBL" id="LCAG01000002">
    <property type="protein sequence ID" value="KKR87930.1"/>
    <property type="molecule type" value="Genomic_DNA"/>
</dbReference>
<dbReference type="GO" id="GO:0005829">
    <property type="term" value="C:cytosol"/>
    <property type="evidence" value="ECO:0007669"/>
    <property type="project" value="TreeGrafter"/>
</dbReference>
<name>A0A0G0WU08_9BACT</name>
<dbReference type="Gene3D" id="3.40.50.1380">
    <property type="entry name" value="Methylglyoxal synthase-like domain"/>
    <property type="match status" value="1"/>
</dbReference>
<dbReference type="PANTHER" id="PTHR11692">
    <property type="entry name" value="BIFUNCTIONAL PURINE BIOSYNTHESIS PROTEIN PURH"/>
    <property type="match status" value="1"/>
</dbReference>
<dbReference type="Proteomes" id="UP000034854">
    <property type="component" value="Unassembled WGS sequence"/>
</dbReference>
<dbReference type="GO" id="GO:0006189">
    <property type="term" value="P:'de novo' IMP biosynthetic process"/>
    <property type="evidence" value="ECO:0007669"/>
    <property type="project" value="TreeGrafter"/>
</dbReference>
<dbReference type="GO" id="GO:0004643">
    <property type="term" value="F:phosphoribosylaminoimidazolecarboxamide formyltransferase activity"/>
    <property type="evidence" value="ECO:0007669"/>
    <property type="project" value="InterPro"/>
</dbReference>
<reference evidence="1 2" key="1">
    <citation type="journal article" date="2015" name="Nature">
        <title>rRNA introns, odd ribosomes, and small enigmatic genomes across a large radiation of phyla.</title>
        <authorList>
            <person name="Brown C.T."/>
            <person name="Hug L.A."/>
            <person name="Thomas B.C."/>
            <person name="Sharon I."/>
            <person name="Castelle C.J."/>
            <person name="Singh A."/>
            <person name="Wilkins M.J."/>
            <person name="Williams K.H."/>
            <person name="Banfield J.F."/>
        </authorList>
    </citation>
    <scope>NUCLEOTIDE SEQUENCE [LARGE SCALE GENOMIC DNA]</scope>
</reference>
<proteinExistence type="predicted"/>
<dbReference type="InterPro" id="IPR036914">
    <property type="entry name" value="MGS-like_dom_sf"/>
</dbReference>
<evidence type="ECO:0000313" key="2">
    <source>
        <dbReference type="Proteomes" id="UP000034854"/>
    </source>
</evidence>
<dbReference type="GO" id="GO:0003937">
    <property type="term" value="F:IMP cyclohydrolase activity"/>
    <property type="evidence" value="ECO:0007669"/>
    <property type="project" value="InterPro"/>
</dbReference>
<dbReference type="PANTHER" id="PTHR11692:SF0">
    <property type="entry name" value="BIFUNCTIONAL PURINE BIOSYNTHESIS PROTEIN ATIC"/>
    <property type="match status" value="1"/>
</dbReference>